<evidence type="ECO:0000256" key="1">
    <source>
        <dbReference type="ARBA" id="ARBA00022603"/>
    </source>
</evidence>
<organism evidence="10 11">
    <name type="scientific">Actinomortierella ambigua</name>
    <dbReference type="NCBI Taxonomy" id="1343610"/>
    <lineage>
        <taxon>Eukaryota</taxon>
        <taxon>Fungi</taxon>
        <taxon>Fungi incertae sedis</taxon>
        <taxon>Mucoromycota</taxon>
        <taxon>Mortierellomycotina</taxon>
        <taxon>Mortierellomycetes</taxon>
        <taxon>Mortierellales</taxon>
        <taxon>Mortierellaceae</taxon>
        <taxon>Actinomortierella</taxon>
    </lineage>
</organism>
<reference evidence="10" key="1">
    <citation type="journal article" date="2020" name="Fungal Divers.">
        <title>Resolving the Mortierellaceae phylogeny through synthesis of multi-gene phylogenetics and phylogenomics.</title>
        <authorList>
            <person name="Vandepol N."/>
            <person name="Liber J."/>
            <person name="Desiro A."/>
            <person name="Na H."/>
            <person name="Kennedy M."/>
            <person name="Barry K."/>
            <person name="Grigoriev I.V."/>
            <person name="Miller A.N."/>
            <person name="O'Donnell K."/>
            <person name="Stajich J.E."/>
            <person name="Bonito G."/>
        </authorList>
    </citation>
    <scope>NUCLEOTIDE SEQUENCE</scope>
    <source>
        <strain evidence="10">BC1065</strain>
    </source>
</reference>
<dbReference type="GO" id="GO:0008168">
    <property type="term" value="F:methyltransferase activity"/>
    <property type="evidence" value="ECO:0007669"/>
    <property type="project" value="UniProtKB-KW"/>
</dbReference>
<keyword evidence="4" id="KW-0408">Iron</keyword>
<feature type="compositionally biased region" description="Basic and acidic residues" evidence="6">
    <location>
        <begin position="623"/>
        <end position="636"/>
    </location>
</feature>
<evidence type="ECO:0000256" key="6">
    <source>
        <dbReference type="SAM" id="MobiDB-lite"/>
    </source>
</evidence>
<feature type="region of interest" description="Disordered" evidence="6">
    <location>
        <begin position="576"/>
        <end position="597"/>
    </location>
</feature>
<keyword evidence="2" id="KW-0808">Transferase</keyword>
<evidence type="ECO:0000259" key="9">
    <source>
        <dbReference type="Pfam" id="PF12867"/>
    </source>
</evidence>
<dbReference type="InterPro" id="IPR016187">
    <property type="entry name" value="CTDL_fold"/>
</dbReference>
<dbReference type="AlphaFoldDB" id="A0A9P6UC24"/>
<dbReference type="InterPro" id="IPR017805">
    <property type="entry name" value="SAM_MeTrfase_EasF-type_put"/>
</dbReference>
<feature type="region of interest" description="Disordered" evidence="6">
    <location>
        <begin position="1"/>
        <end position="83"/>
    </location>
</feature>
<sequence>MLPSTLQQDSHAGPTIIDIRSSSVGRSRSDDESDSSSGSGQLTASAKNKRTKTVHNPHGEDLGHSLPSPEGSANDSDEEASTADESLFDLPKMILDGLTKPAGQEKTIPTLVLYDDRGLQLFDEITYLEEYYLTNEEIDVLTKDIDRIIEHIPDNSVVVELGAGSLRKTVLLLNALEKKRKNIRYYALDLMVDELTKSLKSLGRFTNVTTAGLWGTYDEGLKFLDSFPNEIPKTILWLGSSVGNLHRDEARDFLTSYHGMLNVGDTFLVGVDRRNDPKEITVAYNDSKGVTREFVMNGLDHINVILGQSFIDRANFEYFARYNEVAGRHEAYYRVRQAHQLTYLCSKSGEKTVIDLAEGELINVEYSYKWSLEESAQLFDDASFTRIGQYTSTSRRYDLHMLRKAAFHFSTFAPQSPLPSAAEWTQLWKAWDTVTLDMIQHPKMLLEKPIDLRHPFIFYLGHIPVFMDLQLSRVLGESPLEPAYFGTIFERGIDPDVDDPTQCHQHSEVPDQWPDIKDILDFRDRTRQRMLHVIQDRTQYPLTRRLARVIFMAFEHEAMHLETLLYMLVQSPNTRPPPSMRAPWLSESGSKKPVGEPQGLAPATWIKVTPTELDPEMLTLGHHDDESRDLTSHGKGDLTSPFGWDNESPRIQLEEGVSMPKPYKIQSRQVTNGEYFQYLRATGLLHHSSTSLPASWILKAQDEVFVRSVYGPVPLHAAYNWPVSCSYVQAGGYVQWLQSTLPAGSKKLSLPTEAELSIVFKVKQAKDGLRNDTFGLRHWYPVMSEALLLQESSSSSSTTASQTDVTTWLQGPGALWDWTSTVFAPLCKDPADFSKSKLYPGYSSDFFDGKHMVVLGASWATHPRMALRRSYRNWYQANYPFVFAGFRLVERM</sequence>
<evidence type="ECO:0000256" key="2">
    <source>
        <dbReference type="ARBA" id="ARBA00022679"/>
    </source>
</evidence>
<comment type="caution">
    <text evidence="10">The sequence shown here is derived from an EMBL/GenBank/DDBJ whole genome shotgun (WGS) entry which is preliminary data.</text>
</comment>
<evidence type="ECO:0000256" key="3">
    <source>
        <dbReference type="ARBA" id="ARBA00023002"/>
    </source>
</evidence>
<dbReference type="InterPro" id="IPR005532">
    <property type="entry name" value="SUMF_dom"/>
</dbReference>
<evidence type="ECO:0000313" key="11">
    <source>
        <dbReference type="Proteomes" id="UP000807716"/>
    </source>
</evidence>
<dbReference type="Pfam" id="PF03781">
    <property type="entry name" value="FGE-sulfatase"/>
    <property type="match status" value="1"/>
</dbReference>
<evidence type="ECO:0000259" key="7">
    <source>
        <dbReference type="Pfam" id="PF03781"/>
    </source>
</evidence>
<dbReference type="InterPro" id="IPR029063">
    <property type="entry name" value="SAM-dependent_MTases_sf"/>
</dbReference>
<dbReference type="InterPro" id="IPR042095">
    <property type="entry name" value="SUMF_sf"/>
</dbReference>
<dbReference type="GO" id="GO:0032259">
    <property type="term" value="P:methylation"/>
    <property type="evidence" value="ECO:0007669"/>
    <property type="project" value="UniProtKB-KW"/>
</dbReference>
<dbReference type="InterPro" id="IPR019257">
    <property type="entry name" value="MeTrfase_dom"/>
</dbReference>
<dbReference type="InterPro" id="IPR051128">
    <property type="entry name" value="EgtD_Methyltrsf_superfamily"/>
</dbReference>
<feature type="domain" description="Histidine-specific methyltransferase SAM-dependent" evidence="8">
    <location>
        <begin position="92"/>
        <end position="403"/>
    </location>
</feature>
<dbReference type="NCBIfam" id="TIGR03439">
    <property type="entry name" value="methyl_EasF"/>
    <property type="match status" value="1"/>
</dbReference>
<dbReference type="SUPFAM" id="SSF56436">
    <property type="entry name" value="C-type lectin-like"/>
    <property type="match status" value="1"/>
</dbReference>
<dbReference type="Pfam" id="PF12867">
    <property type="entry name" value="DinB_2"/>
    <property type="match status" value="1"/>
</dbReference>
<dbReference type="PANTHER" id="PTHR43397">
    <property type="entry name" value="ERGOTHIONEINE BIOSYNTHESIS PROTEIN 1"/>
    <property type="match status" value="1"/>
</dbReference>
<dbReference type="Gene3D" id="3.90.1580.10">
    <property type="entry name" value="paralog of FGE (formylglycine-generating enzyme)"/>
    <property type="match status" value="2"/>
</dbReference>
<evidence type="ECO:0000259" key="8">
    <source>
        <dbReference type="Pfam" id="PF10017"/>
    </source>
</evidence>
<accession>A0A9P6UC24</accession>
<dbReference type="InterPro" id="IPR034660">
    <property type="entry name" value="DinB/YfiT-like"/>
</dbReference>
<feature type="domain" description="Sulfatase-modifying factor enzyme-like" evidence="7">
    <location>
        <begin position="653"/>
        <end position="889"/>
    </location>
</feature>
<dbReference type="Pfam" id="PF10017">
    <property type="entry name" value="Methyltransf_33"/>
    <property type="match status" value="1"/>
</dbReference>
<keyword evidence="11" id="KW-1185">Reference proteome</keyword>
<keyword evidence="1" id="KW-0489">Methyltransferase</keyword>
<comment type="pathway">
    <text evidence="5">Amino-acid biosynthesis; ergothioneine biosynthesis.</text>
</comment>
<name>A0A9P6UC24_9FUNG</name>
<dbReference type="EMBL" id="JAAAJB010000046">
    <property type="protein sequence ID" value="KAG0268613.1"/>
    <property type="molecule type" value="Genomic_DNA"/>
</dbReference>
<dbReference type="PANTHER" id="PTHR43397:SF1">
    <property type="entry name" value="ERGOTHIONEINE BIOSYNTHESIS PROTEIN 1"/>
    <property type="match status" value="1"/>
</dbReference>
<evidence type="ECO:0000256" key="5">
    <source>
        <dbReference type="ARBA" id="ARBA00037882"/>
    </source>
</evidence>
<feature type="compositionally biased region" description="Polar residues" evidence="6">
    <location>
        <begin position="1"/>
        <end position="10"/>
    </location>
</feature>
<evidence type="ECO:0000256" key="4">
    <source>
        <dbReference type="ARBA" id="ARBA00023004"/>
    </source>
</evidence>
<protein>
    <recommendedName>
        <fullName evidence="12">DUF323 domain-containing protein</fullName>
    </recommendedName>
</protein>
<keyword evidence="3" id="KW-0560">Oxidoreductase</keyword>
<feature type="region of interest" description="Disordered" evidence="6">
    <location>
        <begin position="623"/>
        <end position="647"/>
    </location>
</feature>
<proteinExistence type="predicted"/>
<dbReference type="SUPFAM" id="SSF109854">
    <property type="entry name" value="DinB/YfiT-like putative metalloenzymes"/>
    <property type="match status" value="1"/>
</dbReference>
<dbReference type="InterPro" id="IPR024775">
    <property type="entry name" value="DinB-like"/>
</dbReference>
<dbReference type="Proteomes" id="UP000807716">
    <property type="component" value="Unassembled WGS sequence"/>
</dbReference>
<feature type="domain" description="DinB-like" evidence="9">
    <location>
        <begin position="444"/>
        <end position="564"/>
    </location>
</feature>
<evidence type="ECO:0000313" key="10">
    <source>
        <dbReference type="EMBL" id="KAG0268613.1"/>
    </source>
</evidence>
<dbReference type="OrthoDB" id="659at2759"/>
<evidence type="ECO:0008006" key="12">
    <source>
        <dbReference type="Google" id="ProtNLM"/>
    </source>
</evidence>
<dbReference type="Gene3D" id="3.40.50.150">
    <property type="entry name" value="Vaccinia Virus protein VP39"/>
    <property type="match status" value="1"/>
</dbReference>
<gene>
    <name evidence="10" type="ORF">DFQ27_006251</name>
</gene>